<name>A0AAD3ZZ19_MICMQ</name>
<protein>
    <submittedName>
        <fullName evidence="1">Uncharacterized protein</fullName>
    </submittedName>
</protein>
<gene>
    <name evidence="1" type="ORF">F6W70_03715</name>
</gene>
<accession>A0AAD3ZZ19</accession>
<dbReference type="RefSeq" id="WP_151485950.1">
    <property type="nucleotide sequence ID" value="NZ_BAAAIN010000002.1"/>
</dbReference>
<dbReference type="AlphaFoldDB" id="A0AAD3ZZ19"/>
<reference evidence="1 2" key="1">
    <citation type="submission" date="2019-09" db="EMBL/GenBank/DDBJ databases">
        <title>Whole genome sequencing of Microbacterium maritypicum.</title>
        <authorList>
            <person name="Lenchi N."/>
        </authorList>
    </citation>
    <scope>NUCLEOTIDE SEQUENCE [LARGE SCALE GENOMIC DNA]</scope>
    <source>
        <strain evidence="1 2">DSM 12512</strain>
    </source>
</reference>
<dbReference type="EMBL" id="WAAQ01000001">
    <property type="protein sequence ID" value="KAB1886564.1"/>
    <property type="molecule type" value="Genomic_DNA"/>
</dbReference>
<dbReference type="Proteomes" id="UP000436027">
    <property type="component" value="Unassembled WGS sequence"/>
</dbReference>
<evidence type="ECO:0000313" key="1">
    <source>
        <dbReference type="EMBL" id="KAB1886564.1"/>
    </source>
</evidence>
<evidence type="ECO:0000313" key="2">
    <source>
        <dbReference type="Proteomes" id="UP000436027"/>
    </source>
</evidence>
<comment type="caution">
    <text evidence="1">The sequence shown here is derived from an EMBL/GenBank/DDBJ whole genome shotgun (WGS) entry which is preliminary data.</text>
</comment>
<organism evidence="1 2">
    <name type="scientific">Microbacterium maritypicum</name>
    <name type="common">Microbacterium liquefaciens</name>
    <dbReference type="NCBI Taxonomy" id="33918"/>
    <lineage>
        <taxon>Bacteria</taxon>
        <taxon>Bacillati</taxon>
        <taxon>Actinomycetota</taxon>
        <taxon>Actinomycetes</taxon>
        <taxon>Micrococcales</taxon>
        <taxon>Microbacteriaceae</taxon>
        <taxon>Microbacterium</taxon>
    </lineage>
</organism>
<sequence length="130" mass="14382">MTDDESPSPWAEIVGPCYTVVSIARTLEWTSEQVTAAVESLSLLELETDDGVLLYPAFQIADRHVVDGVGDVLHVLRTGTKSTWTWAQWLNTRVDDETGEETLSAIEQLRAGQIDDVLRDDYQAAAAWTS</sequence>
<proteinExistence type="predicted"/>